<protein>
    <submittedName>
        <fullName evidence="2">Uncharacterized protein</fullName>
    </submittedName>
</protein>
<dbReference type="AlphaFoldDB" id="A0A1S4B1V7"/>
<dbReference type="PANTHER" id="PTHR34569:SF12">
    <property type="entry name" value="TRANSMEMBRANE PROTEIN"/>
    <property type="match status" value="1"/>
</dbReference>
<name>A0A1S4B1V7_TOBAC</name>
<evidence type="ECO:0000256" key="1">
    <source>
        <dbReference type="SAM" id="MobiDB-lite"/>
    </source>
</evidence>
<dbReference type="PaxDb" id="4097-A0A1S4B1V7"/>
<dbReference type="OrthoDB" id="1700296at2759"/>
<reference evidence="2" key="1">
    <citation type="submission" date="2025-08" db="UniProtKB">
        <authorList>
            <consortium name="RefSeq"/>
        </authorList>
    </citation>
    <scope>IDENTIFICATION</scope>
</reference>
<dbReference type="OMA" id="IRALNWM"/>
<dbReference type="RefSeq" id="XP_016482816.1">
    <property type="nucleotide sequence ID" value="XM_016627330.1"/>
</dbReference>
<dbReference type="KEGG" id="nta:107803582"/>
<sequence>MSDVESTTAAENPILRRRNFVILPKKLTLQHQTSASTTITTTATSSSSASSSLTNSASDDFELFSIKPVSYTSLRDILPPLAFNSPRPMTSPHQGQSGSEISIRNRLVKQAAWAYLQPMSTSPDSSGRGLFGRLFFFPVNNPVAGILDFIDRYIFAPLTKAVDWLLRAVRVRSSR</sequence>
<dbReference type="PANTHER" id="PTHR34569">
    <property type="entry name" value="EXPRESSED PROTEIN"/>
    <property type="match status" value="1"/>
</dbReference>
<proteinExistence type="predicted"/>
<gene>
    <name evidence="2" type="primary">LOC107803582</name>
</gene>
<organism evidence="2">
    <name type="scientific">Nicotiana tabacum</name>
    <name type="common">Common tobacco</name>
    <dbReference type="NCBI Taxonomy" id="4097"/>
    <lineage>
        <taxon>Eukaryota</taxon>
        <taxon>Viridiplantae</taxon>
        <taxon>Streptophyta</taxon>
        <taxon>Embryophyta</taxon>
        <taxon>Tracheophyta</taxon>
        <taxon>Spermatophyta</taxon>
        <taxon>Magnoliopsida</taxon>
        <taxon>eudicotyledons</taxon>
        <taxon>Gunneridae</taxon>
        <taxon>Pentapetalae</taxon>
        <taxon>asterids</taxon>
        <taxon>lamiids</taxon>
        <taxon>Solanales</taxon>
        <taxon>Solanaceae</taxon>
        <taxon>Nicotianoideae</taxon>
        <taxon>Nicotianeae</taxon>
        <taxon>Nicotiana</taxon>
    </lineage>
</organism>
<evidence type="ECO:0000313" key="2">
    <source>
        <dbReference type="RefSeq" id="XP_016482816.1"/>
    </source>
</evidence>
<dbReference type="STRING" id="4097.A0A1S4B1V7"/>
<feature type="region of interest" description="Disordered" evidence="1">
    <location>
        <begin position="33"/>
        <end position="55"/>
    </location>
</feature>
<accession>A0A1S4B1V7</accession>